<feature type="compositionally biased region" description="Low complexity" evidence="1">
    <location>
        <begin position="384"/>
        <end position="404"/>
    </location>
</feature>
<dbReference type="OrthoDB" id="654211at2759"/>
<name>G2Q9R3_THET4</name>
<protein>
    <submittedName>
        <fullName evidence="2">Uncharacterized protein</fullName>
    </submittedName>
</protein>
<feature type="region of interest" description="Disordered" evidence="1">
    <location>
        <begin position="374"/>
        <end position="421"/>
    </location>
</feature>
<evidence type="ECO:0000313" key="3">
    <source>
        <dbReference type="Proteomes" id="UP000007322"/>
    </source>
</evidence>
<accession>G2Q9R3</accession>
<dbReference type="KEGG" id="mtm:MYCTH_2301577"/>
<gene>
    <name evidence="2" type="ORF">MYCTH_2301577</name>
</gene>
<feature type="compositionally biased region" description="Polar residues" evidence="1">
    <location>
        <begin position="298"/>
        <end position="311"/>
    </location>
</feature>
<dbReference type="VEuPathDB" id="FungiDB:MYCTH_2301577"/>
<dbReference type="HOGENOM" id="CLU_491060_0_0_1"/>
<proteinExistence type="predicted"/>
<dbReference type="Gene3D" id="3.30.160.60">
    <property type="entry name" value="Classic Zinc Finger"/>
    <property type="match status" value="1"/>
</dbReference>
<dbReference type="Proteomes" id="UP000007322">
    <property type="component" value="Chromosome 2"/>
</dbReference>
<dbReference type="STRING" id="573729.G2Q9R3"/>
<feature type="compositionally biased region" description="Pro residues" evidence="1">
    <location>
        <begin position="323"/>
        <end position="336"/>
    </location>
</feature>
<dbReference type="OMA" id="YAHARHE"/>
<evidence type="ECO:0000256" key="1">
    <source>
        <dbReference type="SAM" id="MobiDB-lite"/>
    </source>
</evidence>
<dbReference type="AlphaFoldDB" id="G2Q9R3"/>
<feature type="region of interest" description="Disordered" evidence="1">
    <location>
        <begin position="39"/>
        <end position="63"/>
    </location>
</feature>
<reference evidence="2 3" key="1">
    <citation type="journal article" date="2011" name="Nat. Biotechnol.">
        <title>Comparative genomic analysis of the thermophilic biomass-degrading fungi Myceliophthora thermophila and Thielavia terrestris.</title>
        <authorList>
            <person name="Berka R.M."/>
            <person name="Grigoriev I.V."/>
            <person name="Otillar R."/>
            <person name="Salamov A."/>
            <person name="Grimwood J."/>
            <person name="Reid I."/>
            <person name="Ishmael N."/>
            <person name="John T."/>
            <person name="Darmond C."/>
            <person name="Moisan M.-C."/>
            <person name="Henrissat B."/>
            <person name="Coutinho P.M."/>
            <person name="Lombard V."/>
            <person name="Natvig D.O."/>
            <person name="Lindquist E."/>
            <person name="Schmutz J."/>
            <person name="Lucas S."/>
            <person name="Harris P."/>
            <person name="Powlowski J."/>
            <person name="Bellemare A."/>
            <person name="Taylor D."/>
            <person name="Butler G."/>
            <person name="de Vries R.P."/>
            <person name="Allijn I.E."/>
            <person name="van den Brink J."/>
            <person name="Ushinsky S."/>
            <person name="Storms R."/>
            <person name="Powell A.J."/>
            <person name="Paulsen I.T."/>
            <person name="Elbourne L.D.H."/>
            <person name="Baker S.E."/>
            <person name="Magnuson J."/>
            <person name="LaBoissiere S."/>
            <person name="Clutterbuck A.J."/>
            <person name="Martinez D."/>
            <person name="Wogulis M."/>
            <person name="de Leon A.L."/>
            <person name="Rey M.W."/>
            <person name="Tsang A."/>
        </authorList>
    </citation>
    <scope>NUCLEOTIDE SEQUENCE [LARGE SCALE GENOMIC DNA]</scope>
    <source>
        <strain evidence="3">ATCC 42464 / BCRC 31852 / DSM 1799</strain>
    </source>
</reference>
<dbReference type="GeneID" id="11510572"/>
<organism evidence="2 3">
    <name type="scientific">Thermothelomyces thermophilus (strain ATCC 42464 / BCRC 31852 / DSM 1799)</name>
    <name type="common">Sporotrichum thermophile</name>
    <dbReference type="NCBI Taxonomy" id="573729"/>
    <lineage>
        <taxon>Eukaryota</taxon>
        <taxon>Fungi</taxon>
        <taxon>Dikarya</taxon>
        <taxon>Ascomycota</taxon>
        <taxon>Pezizomycotina</taxon>
        <taxon>Sordariomycetes</taxon>
        <taxon>Sordariomycetidae</taxon>
        <taxon>Sordariales</taxon>
        <taxon>Chaetomiaceae</taxon>
        <taxon>Thermothelomyces</taxon>
    </lineage>
</organism>
<evidence type="ECO:0000313" key="2">
    <source>
        <dbReference type="EMBL" id="AEO56522.1"/>
    </source>
</evidence>
<dbReference type="RefSeq" id="XP_003661767.1">
    <property type="nucleotide sequence ID" value="XM_003661719.1"/>
</dbReference>
<dbReference type="InParanoid" id="G2Q9R3"/>
<feature type="region of interest" description="Disordered" evidence="1">
    <location>
        <begin position="497"/>
        <end position="521"/>
    </location>
</feature>
<sequence>MRYAELRATVAHLERSQCRCGRSTWSRLTKSIFGSFSKPASTLRSRKRSNHSAGMPSTGHGERVAELPHPAAGHAARIAELDVRRPLAELPDHSSLAELYGSNPTDRGDLGEPRDQIARFHEHNTPIWPGFAESEAQYPSQCLAALGHNTPSPFTPLPFSQSAQSSISSIHSSSITDSPSVVVPEKPMFTAHVTASPTEQSGGIASWHTNPSMPHQVLQGPSGIAAELSGSPVGLLVPDMAMIRLPEQTIGSLPELEGDTPRLRPLTPAVPRRTDPMASDVIPQQFWELPTVAETETDFTINGGNPPQTTGMERGATMAQPDGLPPLPLLGPPQPLGPQGRQYSFDSTAETIINNRADDSPTSSTFEFASYQGEGSFGVPQEQSPASTAVSTPVSSAPAASPTVARKRRGDDGQARDNNPLYCESCDYFPRGAEPRRMMGRHIKTEGHRMKTGQGPSERHRCPLCQATRTRRDNLREHIKDKHGEEALLQLLQGANWHRRPQPPPQQQQQQRGRNLRRKVQGAVSRRMGQARLALDPLRAQVAHWPFGPGSHTES</sequence>
<feature type="region of interest" description="Disordered" evidence="1">
    <location>
        <begin position="297"/>
        <end position="343"/>
    </location>
</feature>
<dbReference type="eggNOG" id="ENOG502RS9N">
    <property type="taxonomic scope" value="Eukaryota"/>
</dbReference>
<dbReference type="EMBL" id="CP003003">
    <property type="protein sequence ID" value="AEO56522.1"/>
    <property type="molecule type" value="Genomic_DNA"/>
</dbReference>
<keyword evidence="3" id="KW-1185">Reference proteome</keyword>